<reference evidence="3 4" key="1">
    <citation type="journal article" date="2017" name="Infect. Genet. Evol.">
        <title>The new phylogeny of the genus Mycobacterium: The old and the news.</title>
        <authorList>
            <person name="Tortoli E."/>
            <person name="Fedrizzi T."/>
            <person name="Meehan C.J."/>
            <person name="Trovato A."/>
            <person name="Grottola A."/>
            <person name="Giacobazzi E."/>
            <person name="Serpini G.F."/>
            <person name="Tagliazucchi S."/>
            <person name="Fabio A."/>
            <person name="Bettua C."/>
            <person name="Bertorelli R."/>
            <person name="Frascaro F."/>
            <person name="De Sanctis V."/>
            <person name="Pecorari M."/>
            <person name="Jousson O."/>
            <person name="Segata N."/>
            <person name="Cirillo D.M."/>
        </authorList>
    </citation>
    <scope>NUCLEOTIDE SEQUENCE [LARGE SCALE GENOMIC DNA]</scope>
    <source>
        <strain evidence="3 4">CIP1034565</strain>
    </source>
</reference>
<dbReference type="EMBL" id="PDCN02000011">
    <property type="protein sequence ID" value="PIB75176.1"/>
    <property type="molecule type" value="Genomic_DNA"/>
</dbReference>
<comment type="similarity">
    <text evidence="1">Belongs to the AHA1 family.</text>
</comment>
<dbReference type="Proteomes" id="UP000230551">
    <property type="component" value="Unassembled WGS sequence"/>
</dbReference>
<evidence type="ECO:0000256" key="1">
    <source>
        <dbReference type="ARBA" id="ARBA00006817"/>
    </source>
</evidence>
<organism evidence="3 4">
    <name type="scientific">Mycolicibacterium brumae</name>
    <dbReference type="NCBI Taxonomy" id="85968"/>
    <lineage>
        <taxon>Bacteria</taxon>
        <taxon>Bacillati</taxon>
        <taxon>Actinomycetota</taxon>
        <taxon>Actinomycetes</taxon>
        <taxon>Mycobacteriales</taxon>
        <taxon>Mycobacteriaceae</taxon>
        <taxon>Mycolicibacterium</taxon>
    </lineage>
</organism>
<keyword evidence="4" id="KW-1185">Reference proteome</keyword>
<dbReference type="SUPFAM" id="SSF55961">
    <property type="entry name" value="Bet v1-like"/>
    <property type="match status" value="1"/>
</dbReference>
<feature type="domain" description="Activator of Hsp90 ATPase homologue 1/2-like C-terminal" evidence="2">
    <location>
        <begin position="27"/>
        <end position="156"/>
    </location>
</feature>
<dbReference type="Pfam" id="PF08327">
    <property type="entry name" value="AHSA1"/>
    <property type="match status" value="1"/>
</dbReference>
<evidence type="ECO:0000313" key="4">
    <source>
        <dbReference type="Proteomes" id="UP000230551"/>
    </source>
</evidence>
<gene>
    <name evidence="3" type="ORF">CQY22_009895</name>
</gene>
<evidence type="ECO:0000313" key="3">
    <source>
        <dbReference type="EMBL" id="PIB75176.1"/>
    </source>
</evidence>
<dbReference type="InterPro" id="IPR023393">
    <property type="entry name" value="START-like_dom_sf"/>
</dbReference>
<dbReference type="InterPro" id="IPR013538">
    <property type="entry name" value="ASHA1/2-like_C"/>
</dbReference>
<protein>
    <recommendedName>
        <fullName evidence="2">Activator of Hsp90 ATPase homologue 1/2-like C-terminal domain-containing protein</fullName>
    </recommendedName>
</protein>
<comment type="caution">
    <text evidence="3">The sequence shown here is derived from an EMBL/GenBank/DDBJ whole genome shotgun (WGS) entry which is preliminary data.</text>
</comment>
<dbReference type="AlphaFoldDB" id="A0A2G5PA36"/>
<dbReference type="STRING" id="85968.GCA_900073015_02593"/>
<evidence type="ECO:0000259" key="2">
    <source>
        <dbReference type="Pfam" id="PF08327"/>
    </source>
</evidence>
<proteinExistence type="inferred from homology"/>
<dbReference type="RefSeq" id="WP_090589634.1">
    <property type="nucleotide sequence ID" value="NZ_CP104302.1"/>
</dbReference>
<dbReference type="Gene3D" id="3.30.530.20">
    <property type="match status" value="1"/>
</dbReference>
<sequence length="159" mass="17262">MNDTDRANPPAVIDADACAVRRTIRINATREKVWRTVTEPELISQWFGQISLTGSGVGAHGTISWPNQAGVPIRVEACEPESMVAYRWCNEECTLPDAVIEETSTVFTFTLEDAADGTLLTVVETGFDRTGDPVGNMESHRGGWDGELDKLVALLEPGA</sequence>
<dbReference type="OrthoDB" id="9803476at2"/>
<accession>A0A2G5PA36</accession>
<name>A0A2G5PA36_9MYCO</name>